<keyword evidence="9" id="KW-0997">Cell inner membrane</keyword>
<comment type="subcellular location">
    <subcellularLocation>
        <location evidence="9">Cell inner membrane</location>
        <topology evidence="9">Multi-pass membrane protein</topology>
    </subcellularLocation>
    <subcellularLocation>
        <location evidence="1">Membrane</location>
        <topology evidence="1">Multi-pass membrane protein</topology>
    </subcellularLocation>
</comment>
<dbReference type="AlphaFoldDB" id="V4RMD2"/>
<dbReference type="InterPro" id="IPR037673">
    <property type="entry name" value="MSC/AndL"/>
</dbReference>
<dbReference type="NCBIfam" id="TIGR00220">
    <property type="entry name" value="mscL"/>
    <property type="match status" value="1"/>
</dbReference>
<dbReference type="eggNOG" id="COG1970">
    <property type="taxonomic scope" value="Bacteria"/>
</dbReference>
<dbReference type="Pfam" id="PF01741">
    <property type="entry name" value="MscL"/>
    <property type="match status" value="1"/>
</dbReference>
<dbReference type="PRINTS" id="PR01264">
    <property type="entry name" value="MECHCHANNEL"/>
</dbReference>
<evidence type="ECO:0000313" key="10">
    <source>
        <dbReference type="EMBL" id="ESR26429.1"/>
    </source>
</evidence>
<dbReference type="EMBL" id="AWXZ01000015">
    <property type="protein sequence ID" value="ESR26429.1"/>
    <property type="molecule type" value="Genomic_DNA"/>
</dbReference>
<keyword evidence="2 9" id="KW-0813">Transport</keyword>
<keyword evidence="3 9" id="KW-1003">Cell membrane</keyword>
<proteinExistence type="inferred from homology"/>
<evidence type="ECO:0000256" key="9">
    <source>
        <dbReference type="HAMAP-Rule" id="MF_00115"/>
    </source>
</evidence>
<dbReference type="PANTHER" id="PTHR30266">
    <property type="entry name" value="MECHANOSENSITIVE CHANNEL MSCL"/>
    <property type="match status" value="1"/>
</dbReference>
<evidence type="ECO:0000256" key="5">
    <source>
        <dbReference type="ARBA" id="ARBA00022989"/>
    </source>
</evidence>
<dbReference type="HAMAP" id="MF_00115">
    <property type="entry name" value="MscL"/>
    <property type="match status" value="1"/>
</dbReference>
<keyword evidence="11" id="KW-1185">Reference proteome</keyword>
<dbReference type="NCBIfam" id="NF001843">
    <property type="entry name" value="PRK00567.1-4"/>
    <property type="match status" value="1"/>
</dbReference>
<dbReference type="PANTHER" id="PTHR30266:SF2">
    <property type="entry name" value="LARGE-CONDUCTANCE MECHANOSENSITIVE CHANNEL"/>
    <property type="match status" value="1"/>
</dbReference>
<comment type="function">
    <text evidence="9">Channel that opens in response to stretch forces in the membrane lipid bilayer. May participate in the regulation of osmotic pressure changes within the cell.</text>
</comment>
<comment type="similarity">
    <text evidence="9">Belongs to the MscL family.</text>
</comment>
<dbReference type="Gene3D" id="1.10.1200.120">
    <property type="entry name" value="Large-conductance mechanosensitive channel, MscL, domain 1"/>
    <property type="match status" value="1"/>
</dbReference>
<evidence type="ECO:0000256" key="4">
    <source>
        <dbReference type="ARBA" id="ARBA00022692"/>
    </source>
</evidence>
<evidence type="ECO:0000256" key="3">
    <source>
        <dbReference type="ARBA" id="ARBA00022475"/>
    </source>
</evidence>
<dbReference type="NCBIfam" id="NF010557">
    <property type="entry name" value="PRK13952.1"/>
    <property type="match status" value="1"/>
</dbReference>
<dbReference type="GO" id="GO:0008381">
    <property type="term" value="F:mechanosensitive monoatomic ion channel activity"/>
    <property type="evidence" value="ECO:0007669"/>
    <property type="project" value="UniProtKB-UniRule"/>
</dbReference>
<evidence type="ECO:0000256" key="6">
    <source>
        <dbReference type="ARBA" id="ARBA00023065"/>
    </source>
</evidence>
<dbReference type="STRING" id="631454.N177_0929"/>
<keyword evidence="7 9" id="KW-0472">Membrane</keyword>
<keyword evidence="8 9" id="KW-0407">Ion channel</keyword>
<name>V4RMD2_9HYPH</name>
<evidence type="ECO:0000256" key="2">
    <source>
        <dbReference type="ARBA" id="ARBA00022448"/>
    </source>
</evidence>
<evidence type="ECO:0000256" key="7">
    <source>
        <dbReference type="ARBA" id="ARBA00023136"/>
    </source>
</evidence>
<dbReference type="GO" id="GO:0005886">
    <property type="term" value="C:plasma membrane"/>
    <property type="evidence" value="ECO:0007669"/>
    <property type="project" value="UniProtKB-SubCell"/>
</dbReference>
<evidence type="ECO:0000256" key="8">
    <source>
        <dbReference type="ARBA" id="ARBA00023303"/>
    </source>
</evidence>
<keyword evidence="6 9" id="KW-0406">Ion transport</keyword>
<dbReference type="Proteomes" id="UP000017819">
    <property type="component" value="Unassembled WGS sequence"/>
</dbReference>
<evidence type="ECO:0000313" key="11">
    <source>
        <dbReference type="Proteomes" id="UP000017819"/>
    </source>
</evidence>
<dbReference type="InterPro" id="IPR001185">
    <property type="entry name" value="MS_channel"/>
</dbReference>
<keyword evidence="4 9" id="KW-0812">Transmembrane</keyword>
<gene>
    <name evidence="9" type="primary">mscL</name>
    <name evidence="10" type="ORF">N177_0929</name>
</gene>
<dbReference type="InterPro" id="IPR036019">
    <property type="entry name" value="MscL_channel"/>
</dbReference>
<dbReference type="SUPFAM" id="SSF81330">
    <property type="entry name" value="Gated mechanosensitive channel"/>
    <property type="match status" value="1"/>
</dbReference>
<reference evidence="10 11" key="1">
    <citation type="journal article" date="2014" name="Genome Announc.">
        <title>Draft Genome Sequence of Lutibaculum baratangense Strain AMV1T, Isolated from a Mud Volcano in Andamans, India.</title>
        <authorList>
            <person name="Singh A."/>
            <person name="Sreenivas A."/>
            <person name="Sathyanarayana Reddy G."/>
            <person name="Pinnaka A.K."/>
            <person name="Shivaji S."/>
        </authorList>
    </citation>
    <scope>NUCLEOTIDE SEQUENCE [LARGE SCALE GENOMIC DNA]</scope>
    <source>
        <strain evidence="10 11">AMV1</strain>
    </source>
</reference>
<evidence type="ECO:0000256" key="1">
    <source>
        <dbReference type="ARBA" id="ARBA00004141"/>
    </source>
</evidence>
<sequence>MSIIAEFRKFAVKGNMVDMAAGIIIGAAFGAIVSSLVDDIIMPPIGLLLGGVDFSQLFVVLNGEGNFNTIAEARAAGAVTWNIGLFINAVIKFLIVAWAVFLLVRTMNRLFVKQQVEPAAAPEPPREVVLLEEIRDLLAKR</sequence>
<comment type="caution">
    <text evidence="10">The sequence shown here is derived from an EMBL/GenBank/DDBJ whole genome shotgun (WGS) entry which is preliminary data.</text>
</comment>
<dbReference type="PATRIC" id="fig|631454.5.peg.916"/>
<protein>
    <recommendedName>
        <fullName evidence="9">Large-conductance mechanosensitive channel</fullName>
    </recommendedName>
</protein>
<keyword evidence="5 9" id="KW-1133">Transmembrane helix</keyword>
<feature type="transmembrane region" description="Helical" evidence="9">
    <location>
        <begin position="20"/>
        <end position="37"/>
    </location>
</feature>
<feature type="transmembrane region" description="Helical" evidence="9">
    <location>
        <begin position="83"/>
        <end position="104"/>
    </location>
</feature>
<organism evidence="10 11">
    <name type="scientific">Lutibaculum baratangense AMV1</name>
    <dbReference type="NCBI Taxonomy" id="631454"/>
    <lineage>
        <taxon>Bacteria</taxon>
        <taxon>Pseudomonadati</taxon>
        <taxon>Pseudomonadota</taxon>
        <taxon>Alphaproteobacteria</taxon>
        <taxon>Hyphomicrobiales</taxon>
        <taxon>Tepidamorphaceae</taxon>
        <taxon>Lutibaculum</taxon>
    </lineage>
</organism>
<accession>V4RMD2</accession>
<comment type="subunit">
    <text evidence="9">Homopentamer.</text>
</comment>